<dbReference type="InterPro" id="IPR007612">
    <property type="entry name" value="LOR"/>
</dbReference>
<proteinExistence type="inferred from homology"/>
<dbReference type="EMBL" id="KZ502561">
    <property type="protein sequence ID" value="PKU76093.1"/>
    <property type="molecule type" value="Genomic_DNA"/>
</dbReference>
<dbReference type="Proteomes" id="UP000233837">
    <property type="component" value="Unassembled WGS sequence"/>
</dbReference>
<dbReference type="Gene3D" id="2.40.160.200">
    <property type="entry name" value="LURP1-related"/>
    <property type="match status" value="1"/>
</dbReference>
<dbReference type="Pfam" id="PF04525">
    <property type="entry name" value="LOR"/>
    <property type="match status" value="1"/>
</dbReference>
<protein>
    <submittedName>
        <fullName evidence="2">Protein LURP-one-related 15</fullName>
    </submittedName>
</protein>
<dbReference type="InterPro" id="IPR025659">
    <property type="entry name" value="Tubby-like_C"/>
</dbReference>
<evidence type="ECO:0000313" key="3">
    <source>
        <dbReference type="Proteomes" id="UP000233837"/>
    </source>
</evidence>
<dbReference type="STRING" id="906689.A0A2I0WKB1"/>
<evidence type="ECO:0000256" key="1">
    <source>
        <dbReference type="ARBA" id="ARBA00005437"/>
    </source>
</evidence>
<dbReference type="PANTHER" id="PTHR31087:SF58">
    <property type="entry name" value="OS07G0230700 PROTEIN"/>
    <property type="match status" value="1"/>
</dbReference>
<organism evidence="2 3">
    <name type="scientific">Dendrobium catenatum</name>
    <dbReference type="NCBI Taxonomy" id="906689"/>
    <lineage>
        <taxon>Eukaryota</taxon>
        <taxon>Viridiplantae</taxon>
        <taxon>Streptophyta</taxon>
        <taxon>Embryophyta</taxon>
        <taxon>Tracheophyta</taxon>
        <taxon>Spermatophyta</taxon>
        <taxon>Magnoliopsida</taxon>
        <taxon>Liliopsida</taxon>
        <taxon>Asparagales</taxon>
        <taxon>Orchidaceae</taxon>
        <taxon>Epidendroideae</taxon>
        <taxon>Malaxideae</taxon>
        <taxon>Dendrobiinae</taxon>
        <taxon>Dendrobium</taxon>
    </lineage>
</organism>
<evidence type="ECO:0000313" key="2">
    <source>
        <dbReference type="EMBL" id="PKU76093.1"/>
    </source>
</evidence>
<comment type="similarity">
    <text evidence="1">Belongs to the LOR family.</text>
</comment>
<reference evidence="2 3" key="1">
    <citation type="journal article" date="2016" name="Sci. Rep.">
        <title>The Dendrobium catenatum Lindl. genome sequence provides insights into polysaccharide synthase, floral development and adaptive evolution.</title>
        <authorList>
            <person name="Zhang G.Q."/>
            <person name="Xu Q."/>
            <person name="Bian C."/>
            <person name="Tsai W.C."/>
            <person name="Yeh C.M."/>
            <person name="Liu K.W."/>
            <person name="Yoshida K."/>
            <person name="Zhang L.S."/>
            <person name="Chang S.B."/>
            <person name="Chen F."/>
            <person name="Shi Y."/>
            <person name="Su Y.Y."/>
            <person name="Zhang Y.Q."/>
            <person name="Chen L.J."/>
            <person name="Yin Y."/>
            <person name="Lin M."/>
            <person name="Huang H."/>
            <person name="Deng H."/>
            <person name="Wang Z.W."/>
            <person name="Zhu S.L."/>
            <person name="Zhao X."/>
            <person name="Deng C."/>
            <person name="Niu S.C."/>
            <person name="Huang J."/>
            <person name="Wang M."/>
            <person name="Liu G.H."/>
            <person name="Yang H.J."/>
            <person name="Xiao X.J."/>
            <person name="Hsiao Y.Y."/>
            <person name="Wu W.L."/>
            <person name="Chen Y.Y."/>
            <person name="Mitsuda N."/>
            <person name="Ohme-Takagi M."/>
            <person name="Luo Y.B."/>
            <person name="Van de Peer Y."/>
            <person name="Liu Z.J."/>
        </authorList>
    </citation>
    <scope>NUCLEOTIDE SEQUENCE [LARGE SCALE GENOMIC DNA]</scope>
    <source>
        <tissue evidence="2">The whole plant</tissue>
    </source>
</reference>
<accession>A0A2I0WKB1</accession>
<sequence>MDRKGDEDTEDKACAIDVPIEICLRAAISDRTPAILILGFPNAKGKKRYLATVDAAGNTIFKTKHYWLGGFTQLRDAAGYTVLTMKPKFITWHDRWQAFRGDSMEAKDLVFSIMRSCFLQFYDEWFVYLGGNTEEKTYDFRKRFSSVWMIAQIGEGGRRFDGKGDELWRSTEWRRGAAQTRGKEMSFARKQPTSCGMRWGFDGGKGNGILESKIGFKCDTASQNHLDRA</sequence>
<dbReference type="AlphaFoldDB" id="A0A2I0WKB1"/>
<reference evidence="2 3" key="2">
    <citation type="journal article" date="2017" name="Nature">
        <title>The Apostasia genome and the evolution of orchids.</title>
        <authorList>
            <person name="Zhang G.Q."/>
            <person name="Liu K.W."/>
            <person name="Li Z."/>
            <person name="Lohaus R."/>
            <person name="Hsiao Y.Y."/>
            <person name="Niu S.C."/>
            <person name="Wang J.Y."/>
            <person name="Lin Y.C."/>
            <person name="Xu Q."/>
            <person name="Chen L.J."/>
            <person name="Yoshida K."/>
            <person name="Fujiwara S."/>
            <person name="Wang Z.W."/>
            <person name="Zhang Y.Q."/>
            <person name="Mitsuda N."/>
            <person name="Wang M."/>
            <person name="Liu G.H."/>
            <person name="Pecoraro L."/>
            <person name="Huang H.X."/>
            <person name="Xiao X.J."/>
            <person name="Lin M."/>
            <person name="Wu X.Y."/>
            <person name="Wu W.L."/>
            <person name="Chen Y.Y."/>
            <person name="Chang S.B."/>
            <person name="Sakamoto S."/>
            <person name="Ohme-Takagi M."/>
            <person name="Yagi M."/>
            <person name="Zeng S.J."/>
            <person name="Shen C.Y."/>
            <person name="Yeh C.M."/>
            <person name="Luo Y.B."/>
            <person name="Tsai W.C."/>
            <person name="Van de Peer Y."/>
            <person name="Liu Z.J."/>
        </authorList>
    </citation>
    <scope>NUCLEOTIDE SEQUENCE [LARGE SCALE GENOMIC DNA]</scope>
    <source>
        <tissue evidence="2">The whole plant</tissue>
    </source>
</reference>
<dbReference type="PANTHER" id="PTHR31087">
    <property type="match status" value="1"/>
</dbReference>
<keyword evidence="3" id="KW-1185">Reference proteome</keyword>
<name>A0A2I0WKB1_9ASPA</name>
<gene>
    <name evidence="2" type="ORF">MA16_Dca011461</name>
</gene>
<dbReference type="InterPro" id="IPR038595">
    <property type="entry name" value="LOR_sf"/>
</dbReference>
<dbReference type="SUPFAM" id="SSF54518">
    <property type="entry name" value="Tubby C-terminal domain-like"/>
    <property type="match status" value="1"/>
</dbReference>